<keyword evidence="3" id="KW-0109">Calcium transport</keyword>
<dbReference type="Pfam" id="PF08399">
    <property type="entry name" value="VWA_N"/>
    <property type="match status" value="1"/>
</dbReference>
<dbReference type="STRING" id="27835.A0A158QY31"/>
<dbReference type="PANTHER" id="PTHR10166:SF37">
    <property type="entry name" value="STOLID, ISOFORM H"/>
    <property type="match status" value="1"/>
</dbReference>
<keyword evidence="12" id="KW-0325">Glycoprotein</keyword>
<evidence type="ECO:0000256" key="7">
    <source>
        <dbReference type="ARBA" id="ARBA00022837"/>
    </source>
</evidence>
<dbReference type="WBParaSite" id="NBR_0000781701-mRNA-1">
    <property type="protein sequence ID" value="NBR_0000781701-mRNA-1"/>
    <property type="gene ID" value="NBR_0000781701"/>
</dbReference>
<reference evidence="15 16" key="2">
    <citation type="submission" date="2018-11" db="EMBL/GenBank/DDBJ databases">
        <authorList>
            <consortium name="Pathogen Informatics"/>
        </authorList>
    </citation>
    <scope>NUCLEOTIDE SEQUENCE [LARGE SCALE GENOMIC DNA]</scope>
</reference>
<keyword evidence="13" id="KW-0407">Ion channel</keyword>
<protein>
    <submittedName>
        <fullName evidence="17">Voltage-dependent calcium channel unc-36 (inferred by orthology to a C. elegans protein)</fullName>
    </submittedName>
</protein>
<keyword evidence="10" id="KW-0406">Ion transport</keyword>
<dbReference type="InterPro" id="IPR002035">
    <property type="entry name" value="VWF_A"/>
</dbReference>
<evidence type="ECO:0000256" key="2">
    <source>
        <dbReference type="ARBA" id="ARBA00022448"/>
    </source>
</evidence>
<sequence length="1122" mass="130255">MSTLESGYIEECARVLSENLLDTFKRVTKSDQIQQLYDQFVEPEQFDPRDELKRSKTAVENYLKRRADFAYKAKVSLEVREVVNSSDEEVNDPNSKDFIRFMSAKQGNDATTIYVHDHSLRRTKVNETRNFSLEANANFYNLPTSSIASAVHIPTPLYDRNPELLRKIEWSEIDEIYRTHREETRDLAFQLFCSESGYMRFFPAASWYINAATNSKNVLIMLDMSGSMLGQRYEIAKQTTEAILETLSHNDYFNIMPFSKTPYFLDDCNGKNGLLQATMRNKKLPGHYELHTREEMALMEPNSTEDRIHVVFPEHVLSADPAYIKAISSHHGRSDQGCENVIMLITDGAPNVYKEIFDLYNKDKKVRFFSFLIGEEAIDFEQVKTMACTNRGYMVHVQNMADVEDKVQHYIRTMSRPIGQNAADIQVDDALWSGVYRERLYLPRPETFAEPVPITNQSKIRLQKTEARGRMFVTTVSFPVIVNRTFMGVAAVNTPLTELNQQAHPSNIGPRSYFFMLDQNGFIMFHPQLRPIDPATKSHKQNYNNMDLLELEVPQTQQVLSSRHPVRKMVMNCDNSDPQLLDVLFATEMLDRVYPQTNVYFSECIQGANFVLGLAVAKGDDYRWRSKSRQYDYSRVQLSWMGDKQWKEEAFVIYATQMKHSGKLPALCRPREQLVNKLLLDLEATSALQDSWDLQWQFLKDNLIHLVFFATPSGLIRFYNQTLDDYDYEDPNWSIFDHIGAMLSIEHVQESYNHFITDLNRKSVDDTYYRRSVRMKDHIVFDVSNKSKIWYKSETQLTAYGLNENLTMLAQGTKAIYLGNALLEHGCAPSDDRRWCVLLDEHGYVFYSNQRDISYEDYLEDPVHKGKHISQWFGSINRVSQRVMSLLVEKRFYIKLKYTDHQAMCKEKKVVVMSSSSLRPFHSFYRWLMSSIYRLLLLAKQYPLLHLFHSFAKPVESYTASFHEGTDGFPCSKQSYFYLANGDGRSRPQSTSLVDMNRSDRPCTLNSAKCSVKMQASFVEGTNLVMVWIIQDKTSDNCYDETQCPKVEPSEVPFGFERVPPVDPSEKCNGEIVRKCTAIMTCPRAAPIQYHFNENSPPQMHHTYTRILKNHHIFRCDKMMRR</sequence>
<feature type="domain" description="VWFA" evidence="14">
    <location>
        <begin position="217"/>
        <end position="414"/>
    </location>
</feature>
<evidence type="ECO:0000313" key="16">
    <source>
        <dbReference type="Proteomes" id="UP000271162"/>
    </source>
</evidence>
<evidence type="ECO:0000256" key="10">
    <source>
        <dbReference type="ARBA" id="ARBA00023065"/>
    </source>
</evidence>
<evidence type="ECO:0000313" key="15">
    <source>
        <dbReference type="EMBL" id="VDL71407.1"/>
    </source>
</evidence>
<dbReference type="OMA" id="KIWYKSE"/>
<reference evidence="17" key="1">
    <citation type="submission" date="2016-04" db="UniProtKB">
        <authorList>
            <consortium name="WormBaseParasite"/>
        </authorList>
    </citation>
    <scope>IDENTIFICATION</scope>
</reference>
<evidence type="ECO:0000256" key="6">
    <source>
        <dbReference type="ARBA" id="ARBA00022729"/>
    </source>
</evidence>
<evidence type="ECO:0000256" key="5">
    <source>
        <dbReference type="ARBA" id="ARBA00022692"/>
    </source>
</evidence>
<evidence type="ECO:0000256" key="9">
    <source>
        <dbReference type="ARBA" id="ARBA00022989"/>
    </source>
</evidence>
<dbReference type="GO" id="GO:0005891">
    <property type="term" value="C:voltage-gated calcium channel complex"/>
    <property type="evidence" value="ECO:0007669"/>
    <property type="project" value="TreeGrafter"/>
</dbReference>
<dbReference type="Gene3D" id="3.40.50.410">
    <property type="entry name" value="von Willebrand factor, type A domain"/>
    <property type="match status" value="1"/>
</dbReference>
<keyword evidence="8" id="KW-0851">Voltage-gated channel</keyword>
<dbReference type="InterPro" id="IPR051173">
    <property type="entry name" value="Ca_channel_alpha-2/delta"/>
</dbReference>
<evidence type="ECO:0000256" key="4">
    <source>
        <dbReference type="ARBA" id="ARBA00022673"/>
    </source>
</evidence>
<evidence type="ECO:0000256" key="3">
    <source>
        <dbReference type="ARBA" id="ARBA00022568"/>
    </source>
</evidence>
<accession>A0A158QY31</accession>
<evidence type="ECO:0000256" key="13">
    <source>
        <dbReference type="ARBA" id="ARBA00023303"/>
    </source>
</evidence>
<dbReference type="GO" id="GO:0005245">
    <property type="term" value="F:voltage-gated calcium channel activity"/>
    <property type="evidence" value="ECO:0007669"/>
    <property type="project" value="TreeGrafter"/>
</dbReference>
<dbReference type="Gene3D" id="3.30.450.20">
    <property type="entry name" value="PAS domain"/>
    <property type="match status" value="1"/>
</dbReference>
<keyword evidence="9" id="KW-1133">Transmembrane helix</keyword>
<dbReference type="SMART" id="SM00327">
    <property type="entry name" value="VWA"/>
    <property type="match status" value="1"/>
</dbReference>
<evidence type="ECO:0000313" key="17">
    <source>
        <dbReference type="WBParaSite" id="NBR_0000781701-mRNA-1"/>
    </source>
</evidence>
<evidence type="ECO:0000256" key="1">
    <source>
        <dbReference type="ARBA" id="ARBA00004479"/>
    </source>
</evidence>
<dbReference type="InterPro" id="IPR013608">
    <property type="entry name" value="VWA_N"/>
</dbReference>
<proteinExistence type="predicted"/>
<evidence type="ECO:0000256" key="12">
    <source>
        <dbReference type="ARBA" id="ARBA00023180"/>
    </source>
</evidence>
<dbReference type="InterPro" id="IPR036465">
    <property type="entry name" value="vWFA_dom_sf"/>
</dbReference>
<keyword evidence="16" id="KW-1185">Reference proteome</keyword>
<keyword evidence="6" id="KW-0732">Signal</keyword>
<keyword evidence="4" id="KW-0107">Calcium channel</keyword>
<organism evidence="17">
    <name type="scientific">Nippostrongylus brasiliensis</name>
    <name type="common">Rat hookworm</name>
    <dbReference type="NCBI Taxonomy" id="27835"/>
    <lineage>
        <taxon>Eukaryota</taxon>
        <taxon>Metazoa</taxon>
        <taxon>Ecdysozoa</taxon>
        <taxon>Nematoda</taxon>
        <taxon>Chromadorea</taxon>
        <taxon>Rhabditida</taxon>
        <taxon>Rhabditina</taxon>
        <taxon>Rhabditomorpha</taxon>
        <taxon>Strongyloidea</taxon>
        <taxon>Heligmosomidae</taxon>
        <taxon>Nippostrongylus</taxon>
    </lineage>
</organism>
<dbReference type="AlphaFoldDB" id="A0A158QY31"/>
<keyword evidence="11" id="KW-0472">Membrane</keyword>
<evidence type="ECO:0000259" key="14">
    <source>
        <dbReference type="PROSITE" id="PS50234"/>
    </source>
</evidence>
<keyword evidence="2" id="KW-0813">Transport</keyword>
<evidence type="ECO:0000256" key="11">
    <source>
        <dbReference type="ARBA" id="ARBA00023136"/>
    </source>
</evidence>
<dbReference type="Proteomes" id="UP000271162">
    <property type="component" value="Unassembled WGS sequence"/>
</dbReference>
<evidence type="ECO:0000256" key="8">
    <source>
        <dbReference type="ARBA" id="ARBA00022882"/>
    </source>
</evidence>
<dbReference type="EMBL" id="UYSL01019930">
    <property type="protein sequence ID" value="VDL71407.1"/>
    <property type="molecule type" value="Genomic_DNA"/>
</dbReference>
<comment type="subcellular location">
    <subcellularLocation>
        <location evidence="1">Membrane</location>
        <topology evidence="1">Single-pass type I membrane protein</topology>
    </subcellularLocation>
</comment>
<name>A0A158QY31_NIPBR</name>
<keyword evidence="7" id="KW-0106">Calcium</keyword>
<dbReference type="SUPFAM" id="SSF53300">
    <property type="entry name" value="vWA-like"/>
    <property type="match status" value="1"/>
</dbReference>
<gene>
    <name evidence="15" type="ORF">NBR_LOCUS7818</name>
</gene>
<dbReference type="PANTHER" id="PTHR10166">
    <property type="entry name" value="VOLTAGE-DEPENDENT CALCIUM CHANNEL SUBUNIT ALPHA-2/DELTA-RELATED"/>
    <property type="match status" value="1"/>
</dbReference>
<keyword evidence="5" id="KW-0812">Transmembrane</keyword>
<dbReference type="PROSITE" id="PS50234">
    <property type="entry name" value="VWFA"/>
    <property type="match status" value="1"/>
</dbReference>